<dbReference type="SMART" id="SM00320">
    <property type="entry name" value="WD40"/>
    <property type="match status" value="4"/>
</dbReference>
<dbReference type="InterPro" id="IPR045183">
    <property type="entry name" value="Ebi-like"/>
</dbReference>
<proteinExistence type="predicted"/>
<keyword evidence="4" id="KW-0539">Nucleus</keyword>
<comment type="caution">
    <text evidence="7">The sequence shown here is derived from an EMBL/GenBank/DDBJ whole genome shotgun (WGS) entry which is preliminary data.</text>
</comment>
<name>A0A9P4VSA5_9PEZI</name>
<sequence length="582" mass="65053">MTAEVLSSNVVNYLVWQYLQEAGFAKAAVYLQKSWYPDPSKLPFAESVQAHTLVNLLSDGLYYDELQSQTTGVPRRYHFGTDHGPRYARTQETIEEVEAEFSRRLALTDHNGVNGIPHTPTGPTPRPPKRQKRNHVENRQVNGDVMDIEPNGFVHTPNPDVDTGPSEVESPIIEEPPLPTTLEVGQSTGVQSDKVSIAELASDTIFIKVEDPDAKVDRTCWDPENAPLLLLAGDSLLRFYYIQRAAENSMDKSKSYTPHDVNIALNPFSVLNFSWTLSGEAVLGIKEERQNEQGEKLIIRKLLSLQKGGSEIRTMSSLIGNVWALRFNKEKKLLLCVSSMGSESVIRIWDNFSGKDPLHMISVDEFVFDAAWVNDAKFVVCGTNVLRIYEINEGIQTVKSVSLDGEWQMLRFDGLCKLIACVSDSNNKLALFQEDLTEISIMNFDEDQITGFDFQPFPNPAAFTPGSARLLATSHDDGSIRIWDAVRQLQPLHRLMMDNVEARAMAFSPDGHYIAGAALDTVLIWQADIGGQPKARWKWEGSKEQWDTTEPDDEALQQSLAWDADGKKLAFTVANQVIPPSN</sequence>
<evidence type="ECO:0000256" key="3">
    <source>
        <dbReference type="ARBA" id="ARBA00022737"/>
    </source>
</evidence>
<dbReference type="SUPFAM" id="SSF101908">
    <property type="entry name" value="Putative isomerase YbhE"/>
    <property type="match status" value="1"/>
</dbReference>
<feature type="region of interest" description="Disordered" evidence="6">
    <location>
        <begin position="108"/>
        <end position="141"/>
    </location>
</feature>
<dbReference type="AlphaFoldDB" id="A0A9P4VSA5"/>
<dbReference type="PANTHER" id="PTHR22846">
    <property type="entry name" value="WD40 REPEAT PROTEIN"/>
    <property type="match status" value="1"/>
</dbReference>
<dbReference type="PROSITE" id="PS50082">
    <property type="entry name" value="WD_REPEATS_2"/>
    <property type="match status" value="1"/>
</dbReference>
<evidence type="ECO:0000256" key="6">
    <source>
        <dbReference type="SAM" id="MobiDB-lite"/>
    </source>
</evidence>
<dbReference type="OrthoDB" id="1367865at2759"/>
<dbReference type="Proteomes" id="UP000799429">
    <property type="component" value="Unassembled WGS sequence"/>
</dbReference>
<gene>
    <name evidence="7" type="ORF">M501DRAFT_1015747</name>
</gene>
<dbReference type="InterPro" id="IPR001680">
    <property type="entry name" value="WD40_rpt"/>
</dbReference>
<dbReference type="InterPro" id="IPR015943">
    <property type="entry name" value="WD40/YVTN_repeat-like_dom_sf"/>
</dbReference>
<dbReference type="GO" id="GO:0006357">
    <property type="term" value="P:regulation of transcription by RNA polymerase II"/>
    <property type="evidence" value="ECO:0007669"/>
    <property type="project" value="TreeGrafter"/>
</dbReference>
<feature type="repeat" description="WD" evidence="5">
    <location>
        <begin position="462"/>
        <end position="484"/>
    </location>
</feature>
<evidence type="ECO:0000256" key="4">
    <source>
        <dbReference type="ARBA" id="ARBA00023242"/>
    </source>
</evidence>
<keyword evidence="8" id="KW-1185">Reference proteome</keyword>
<protein>
    <submittedName>
        <fullName evidence="7">WD40 repeat-like protein</fullName>
    </submittedName>
</protein>
<dbReference type="Gene3D" id="2.130.10.10">
    <property type="entry name" value="YVTN repeat-like/Quinoprotein amine dehydrogenase"/>
    <property type="match status" value="1"/>
</dbReference>
<dbReference type="GO" id="GO:0034967">
    <property type="term" value="C:Set3 complex"/>
    <property type="evidence" value="ECO:0007669"/>
    <property type="project" value="TreeGrafter"/>
</dbReference>
<comment type="subcellular location">
    <subcellularLocation>
        <location evidence="1">Nucleus</location>
    </subcellularLocation>
</comment>
<evidence type="ECO:0000256" key="1">
    <source>
        <dbReference type="ARBA" id="ARBA00004123"/>
    </source>
</evidence>
<evidence type="ECO:0000256" key="2">
    <source>
        <dbReference type="ARBA" id="ARBA00022574"/>
    </source>
</evidence>
<dbReference type="GO" id="GO:0003714">
    <property type="term" value="F:transcription corepressor activity"/>
    <property type="evidence" value="ECO:0007669"/>
    <property type="project" value="InterPro"/>
</dbReference>
<evidence type="ECO:0000256" key="5">
    <source>
        <dbReference type="PROSITE-ProRule" id="PRU00221"/>
    </source>
</evidence>
<keyword evidence="3" id="KW-0677">Repeat</keyword>
<organism evidence="7 8">
    <name type="scientific">Patellaria atrata CBS 101060</name>
    <dbReference type="NCBI Taxonomy" id="1346257"/>
    <lineage>
        <taxon>Eukaryota</taxon>
        <taxon>Fungi</taxon>
        <taxon>Dikarya</taxon>
        <taxon>Ascomycota</taxon>
        <taxon>Pezizomycotina</taxon>
        <taxon>Dothideomycetes</taxon>
        <taxon>Dothideomycetes incertae sedis</taxon>
        <taxon>Patellariales</taxon>
        <taxon>Patellariaceae</taxon>
        <taxon>Patellaria</taxon>
    </lineage>
</organism>
<dbReference type="EMBL" id="MU006094">
    <property type="protein sequence ID" value="KAF2839652.1"/>
    <property type="molecule type" value="Genomic_DNA"/>
</dbReference>
<keyword evidence="2 5" id="KW-0853">WD repeat</keyword>
<accession>A0A9P4VSA5</accession>
<dbReference type="PANTHER" id="PTHR22846:SF2">
    <property type="entry name" value="F-BOX-LIKE_WD REPEAT-CONTAINING PROTEIN EBI"/>
    <property type="match status" value="1"/>
</dbReference>
<dbReference type="Pfam" id="PF00400">
    <property type="entry name" value="WD40"/>
    <property type="match status" value="1"/>
</dbReference>
<evidence type="ECO:0000313" key="7">
    <source>
        <dbReference type="EMBL" id="KAF2839652.1"/>
    </source>
</evidence>
<evidence type="ECO:0000313" key="8">
    <source>
        <dbReference type="Proteomes" id="UP000799429"/>
    </source>
</evidence>
<dbReference type="Gene3D" id="1.20.960.30">
    <property type="match status" value="1"/>
</dbReference>
<reference evidence="7" key="1">
    <citation type="journal article" date="2020" name="Stud. Mycol.">
        <title>101 Dothideomycetes genomes: a test case for predicting lifestyles and emergence of pathogens.</title>
        <authorList>
            <person name="Haridas S."/>
            <person name="Albert R."/>
            <person name="Binder M."/>
            <person name="Bloem J."/>
            <person name="Labutti K."/>
            <person name="Salamov A."/>
            <person name="Andreopoulos B."/>
            <person name="Baker S."/>
            <person name="Barry K."/>
            <person name="Bills G."/>
            <person name="Bluhm B."/>
            <person name="Cannon C."/>
            <person name="Castanera R."/>
            <person name="Culley D."/>
            <person name="Daum C."/>
            <person name="Ezra D."/>
            <person name="Gonzalez J."/>
            <person name="Henrissat B."/>
            <person name="Kuo A."/>
            <person name="Liang C."/>
            <person name="Lipzen A."/>
            <person name="Lutzoni F."/>
            <person name="Magnuson J."/>
            <person name="Mondo S."/>
            <person name="Nolan M."/>
            <person name="Ohm R."/>
            <person name="Pangilinan J."/>
            <person name="Park H.-J."/>
            <person name="Ramirez L."/>
            <person name="Alfaro M."/>
            <person name="Sun H."/>
            <person name="Tritt A."/>
            <person name="Yoshinaga Y."/>
            <person name="Zwiers L.-H."/>
            <person name="Turgeon B."/>
            <person name="Goodwin S."/>
            <person name="Spatafora J."/>
            <person name="Crous P."/>
            <person name="Grigoriev I."/>
        </authorList>
    </citation>
    <scope>NUCLEOTIDE SEQUENCE</scope>
    <source>
        <strain evidence="7">CBS 101060</strain>
    </source>
</reference>